<accession>A0A843W693</accession>
<reference evidence="2" key="1">
    <citation type="submission" date="2017-07" db="EMBL/GenBank/DDBJ databases">
        <title>Taro Niue Genome Assembly and Annotation.</title>
        <authorList>
            <person name="Atibalentja N."/>
            <person name="Keating K."/>
            <person name="Fields C.J."/>
        </authorList>
    </citation>
    <scope>NUCLEOTIDE SEQUENCE</scope>
    <source>
        <strain evidence="2">Niue_2</strain>
        <tissue evidence="2">Leaf</tissue>
    </source>
</reference>
<feature type="compositionally biased region" description="Basic and acidic residues" evidence="1">
    <location>
        <begin position="9"/>
        <end position="29"/>
    </location>
</feature>
<evidence type="ECO:0000313" key="2">
    <source>
        <dbReference type="EMBL" id="MQM04879.1"/>
    </source>
</evidence>
<evidence type="ECO:0000313" key="3">
    <source>
        <dbReference type="Proteomes" id="UP000652761"/>
    </source>
</evidence>
<name>A0A843W693_COLES</name>
<dbReference type="Proteomes" id="UP000652761">
    <property type="component" value="Unassembled WGS sequence"/>
</dbReference>
<feature type="region of interest" description="Disordered" evidence="1">
    <location>
        <begin position="1"/>
        <end position="63"/>
    </location>
</feature>
<dbReference type="AlphaFoldDB" id="A0A843W693"/>
<protein>
    <submittedName>
        <fullName evidence="2">Uncharacterized protein</fullName>
    </submittedName>
</protein>
<keyword evidence="3" id="KW-1185">Reference proteome</keyword>
<evidence type="ECO:0000256" key="1">
    <source>
        <dbReference type="SAM" id="MobiDB-lite"/>
    </source>
</evidence>
<feature type="compositionally biased region" description="Basic and acidic residues" evidence="1">
    <location>
        <begin position="54"/>
        <end position="63"/>
    </location>
</feature>
<comment type="caution">
    <text evidence="2">The sequence shown here is derived from an EMBL/GenBank/DDBJ whole genome shotgun (WGS) entry which is preliminary data.</text>
</comment>
<gene>
    <name evidence="2" type="ORF">Taro_037683</name>
</gene>
<proteinExistence type="predicted"/>
<sequence>MRKQPSTRIRRDKEFTEHRSNHMRLESHDTSTAIPYLHEVRKAQTGVTTSDTEQPSKLHLETP</sequence>
<dbReference type="EMBL" id="NMUH01003302">
    <property type="protein sequence ID" value="MQM04879.1"/>
    <property type="molecule type" value="Genomic_DNA"/>
</dbReference>
<organism evidence="2 3">
    <name type="scientific">Colocasia esculenta</name>
    <name type="common">Wild taro</name>
    <name type="synonym">Arum esculentum</name>
    <dbReference type="NCBI Taxonomy" id="4460"/>
    <lineage>
        <taxon>Eukaryota</taxon>
        <taxon>Viridiplantae</taxon>
        <taxon>Streptophyta</taxon>
        <taxon>Embryophyta</taxon>
        <taxon>Tracheophyta</taxon>
        <taxon>Spermatophyta</taxon>
        <taxon>Magnoliopsida</taxon>
        <taxon>Liliopsida</taxon>
        <taxon>Araceae</taxon>
        <taxon>Aroideae</taxon>
        <taxon>Colocasieae</taxon>
        <taxon>Colocasia</taxon>
    </lineage>
</organism>